<dbReference type="EMBL" id="BQKV01000007">
    <property type="protein sequence ID" value="GJN63527.1"/>
    <property type="molecule type" value="Genomic_DNA"/>
</dbReference>
<feature type="transmembrane region" description="Helical" evidence="1">
    <location>
        <begin position="20"/>
        <end position="39"/>
    </location>
</feature>
<evidence type="ECO:0000259" key="2">
    <source>
        <dbReference type="Pfam" id="PF13472"/>
    </source>
</evidence>
<reference evidence="3" key="1">
    <citation type="journal article" date="2022" name="Int. J. Syst. Evol. Microbiol.">
        <title>Genome-based, phenotypic and chemotaxonomic classification of Faecalibacterium strains: proposal of three novel species Faecalibacterium duncaniae sp. nov., Faecalibacterium hattorii sp. nov. and Faecalibacterium gallinarum sp. nov. .</title>
        <authorList>
            <person name="Sakamoto M."/>
            <person name="Sakurai N."/>
            <person name="Tanno H."/>
            <person name="Iino T."/>
            <person name="Ohkuma M."/>
            <person name="Endo A."/>
        </authorList>
    </citation>
    <scope>NUCLEOTIDE SEQUENCE</scope>
    <source>
        <strain evidence="3">JCM 17207</strain>
    </source>
</reference>
<protein>
    <recommendedName>
        <fullName evidence="2">SGNH hydrolase-type esterase domain-containing protein</fullName>
    </recommendedName>
</protein>
<keyword evidence="1" id="KW-1133">Transmembrane helix</keyword>
<accession>A0AA37MX02</accession>
<dbReference type="InterPro" id="IPR013830">
    <property type="entry name" value="SGNH_hydro"/>
</dbReference>
<dbReference type="SUPFAM" id="SSF52266">
    <property type="entry name" value="SGNH hydrolase"/>
    <property type="match status" value="1"/>
</dbReference>
<keyword evidence="1" id="KW-0472">Membrane</keyword>
<dbReference type="Proteomes" id="UP001055185">
    <property type="component" value="Unassembled WGS sequence"/>
</dbReference>
<dbReference type="RefSeq" id="WP_238315551.1">
    <property type="nucleotide sequence ID" value="NZ_BQKV01000007.1"/>
</dbReference>
<organism evidence="3 4">
    <name type="scientific">Faecalibacterium gallinarum</name>
    <dbReference type="NCBI Taxonomy" id="2903556"/>
    <lineage>
        <taxon>Bacteria</taxon>
        <taxon>Bacillati</taxon>
        <taxon>Bacillota</taxon>
        <taxon>Clostridia</taxon>
        <taxon>Eubacteriales</taxon>
        <taxon>Oscillospiraceae</taxon>
        <taxon>Faecalibacterium</taxon>
    </lineage>
</organism>
<keyword evidence="1" id="KW-0812">Transmembrane</keyword>
<dbReference type="Pfam" id="PF13472">
    <property type="entry name" value="Lipase_GDSL_2"/>
    <property type="match status" value="1"/>
</dbReference>
<name>A0AA37MX02_9FIRM</name>
<comment type="caution">
    <text evidence="3">The sequence shown here is derived from an EMBL/GenBank/DDBJ whole genome shotgun (WGS) entry which is preliminary data.</text>
</comment>
<evidence type="ECO:0000313" key="4">
    <source>
        <dbReference type="Proteomes" id="UP001055185"/>
    </source>
</evidence>
<evidence type="ECO:0000313" key="3">
    <source>
        <dbReference type="EMBL" id="GJN63527.1"/>
    </source>
</evidence>
<keyword evidence="4" id="KW-1185">Reference proteome</keyword>
<feature type="domain" description="SGNH hydrolase-type esterase" evidence="2">
    <location>
        <begin position="114"/>
        <end position="289"/>
    </location>
</feature>
<dbReference type="InterPro" id="IPR036514">
    <property type="entry name" value="SGNH_hydro_sf"/>
</dbReference>
<evidence type="ECO:0000256" key="1">
    <source>
        <dbReference type="SAM" id="Phobius"/>
    </source>
</evidence>
<dbReference type="AlphaFoldDB" id="A0AA37MX02"/>
<proteinExistence type="predicted"/>
<gene>
    <name evidence="3" type="ORF">JCM17207_01520</name>
</gene>
<dbReference type="Gene3D" id="3.40.50.1110">
    <property type="entry name" value="SGNH hydrolase"/>
    <property type="match status" value="1"/>
</dbReference>
<sequence length="341" mass="37671">MADYQEYRRRVLHRRWRRMFMSAALFLVLLLLVMLALLWRRFFPVRLHSAQAEQTLLARTLPSSDWSTLDYTRQEGLVVQTLADGSTAMDFRLASLPKNEGEPVDLSYFNDVTFLGDSLTQGFQIYDTGLPNAHYCAYRGVGPNAVVNGTTCTRVDGQTEIPMEALVASQPKAVYILLGTNVLTRDTDYSGFLSYYGRMLDMIRQALPDAVIYVQSITPVRPEVRTKENHDGMYGERFCRVNNDLAALALEKGCIFLNLWEFLADESGNLKVEYAQPDGYHLTSAGYAAWVEYLRTHAVPLPTASAPAPNLGGSALDETNLEQAASADAAASAAASSSAAA</sequence>